<evidence type="ECO:0000313" key="3">
    <source>
        <dbReference type="Proteomes" id="UP001066276"/>
    </source>
</evidence>
<evidence type="ECO:0000313" key="2">
    <source>
        <dbReference type="EMBL" id="KAJ1088315.1"/>
    </source>
</evidence>
<reference evidence="2" key="1">
    <citation type="journal article" date="2022" name="bioRxiv">
        <title>Sequencing and chromosome-scale assembly of the giantPleurodeles waltlgenome.</title>
        <authorList>
            <person name="Brown T."/>
            <person name="Elewa A."/>
            <person name="Iarovenko S."/>
            <person name="Subramanian E."/>
            <person name="Araus A.J."/>
            <person name="Petzold A."/>
            <person name="Susuki M."/>
            <person name="Suzuki K.-i.T."/>
            <person name="Hayashi T."/>
            <person name="Toyoda A."/>
            <person name="Oliveira C."/>
            <person name="Osipova E."/>
            <person name="Leigh N.D."/>
            <person name="Simon A."/>
            <person name="Yun M.H."/>
        </authorList>
    </citation>
    <scope>NUCLEOTIDE SEQUENCE</scope>
    <source>
        <strain evidence="2">20211129_DDA</strain>
        <tissue evidence="2">Liver</tissue>
    </source>
</reference>
<protein>
    <submittedName>
        <fullName evidence="2">Uncharacterized protein</fullName>
    </submittedName>
</protein>
<dbReference type="AlphaFoldDB" id="A0AAV7LCW7"/>
<gene>
    <name evidence="2" type="ORF">NDU88_001473</name>
</gene>
<proteinExistence type="predicted"/>
<dbReference type="Proteomes" id="UP001066276">
    <property type="component" value="Chromosome 11"/>
</dbReference>
<evidence type="ECO:0000256" key="1">
    <source>
        <dbReference type="SAM" id="MobiDB-lite"/>
    </source>
</evidence>
<comment type="caution">
    <text evidence="2">The sequence shown here is derived from an EMBL/GenBank/DDBJ whole genome shotgun (WGS) entry which is preliminary data.</text>
</comment>
<keyword evidence="3" id="KW-1185">Reference proteome</keyword>
<feature type="compositionally biased region" description="Basic and acidic residues" evidence="1">
    <location>
        <begin position="1"/>
        <end position="12"/>
    </location>
</feature>
<accession>A0AAV7LCW7</accession>
<feature type="region of interest" description="Disordered" evidence="1">
    <location>
        <begin position="1"/>
        <end position="21"/>
    </location>
</feature>
<name>A0AAV7LCW7_PLEWA</name>
<organism evidence="2 3">
    <name type="scientific">Pleurodeles waltl</name>
    <name type="common">Iberian ribbed newt</name>
    <dbReference type="NCBI Taxonomy" id="8319"/>
    <lineage>
        <taxon>Eukaryota</taxon>
        <taxon>Metazoa</taxon>
        <taxon>Chordata</taxon>
        <taxon>Craniata</taxon>
        <taxon>Vertebrata</taxon>
        <taxon>Euteleostomi</taxon>
        <taxon>Amphibia</taxon>
        <taxon>Batrachia</taxon>
        <taxon>Caudata</taxon>
        <taxon>Salamandroidea</taxon>
        <taxon>Salamandridae</taxon>
        <taxon>Pleurodelinae</taxon>
        <taxon>Pleurodeles</taxon>
    </lineage>
</organism>
<sequence length="76" mass="8932">MERQDKPEKDMGSKPGWMGRDLTNEMDEYMFDLSYDEEMDEFAVLDSSNKEQKKEVKDPLDHVPFEPSDVKHPHNG</sequence>
<dbReference type="EMBL" id="JANPWB010000015">
    <property type="protein sequence ID" value="KAJ1088315.1"/>
    <property type="molecule type" value="Genomic_DNA"/>
</dbReference>
<feature type="region of interest" description="Disordered" evidence="1">
    <location>
        <begin position="45"/>
        <end position="76"/>
    </location>
</feature>
<feature type="compositionally biased region" description="Basic and acidic residues" evidence="1">
    <location>
        <begin position="48"/>
        <end position="76"/>
    </location>
</feature>